<evidence type="ECO:0000256" key="2">
    <source>
        <dbReference type="ARBA" id="ARBA00021245"/>
    </source>
</evidence>
<dbReference type="STRING" id="360807.ERS852392_00692"/>
<sequence length="216" mass="25146">MEKYRDNDPGKEQTAYDRLSDEALLRQLRAGDAAIMDYVLDKYKPLVRKKANAMFLIGGDTDDLIQEGMIGLFKAIRDYREERETSFFHFAELCITRQIYSAIEASNRKKHAPLNSYVSFYSEVSEEGQPLAEYLESERSDNPEQRMIDQENFELFLKKVRQSLSKMECEVLDDYLSGLNYQQIAEKMKKSPKAIDNALQRIKTKIRVFQNDTLPS</sequence>
<keyword evidence="6" id="KW-0804">Transcription</keyword>
<organism evidence="9 10">
    <name type="scientific">Roseburia inulinivorans</name>
    <dbReference type="NCBI Taxonomy" id="360807"/>
    <lineage>
        <taxon>Bacteria</taxon>
        <taxon>Bacillati</taxon>
        <taxon>Bacillota</taxon>
        <taxon>Clostridia</taxon>
        <taxon>Lachnospirales</taxon>
        <taxon>Lachnospiraceae</taxon>
        <taxon>Roseburia</taxon>
    </lineage>
</organism>
<dbReference type="PANTHER" id="PTHR30385">
    <property type="entry name" value="SIGMA FACTOR F FLAGELLAR"/>
    <property type="match status" value="1"/>
</dbReference>
<comment type="similarity">
    <text evidence="1">Belongs to the sigma-70 factor family.</text>
</comment>
<evidence type="ECO:0000256" key="3">
    <source>
        <dbReference type="ARBA" id="ARBA00023015"/>
    </source>
</evidence>
<dbReference type="EMBL" id="CVRS01000131">
    <property type="protein sequence ID" value="CRL43428.1"/>
    <property type="molecule type" value="Genomic_DNA"/>
</dbReference>
<reference evidence="10" key="1">
    <citation type="submission" date="2015-05" db="EMBL/GenBank/DDBJ databases">
        <authorList>
            <consortium name="Pathogen Informatics"/>
        </authorList>
    </citation>
    <scope>NUCLEOTIDE SEQUENCE [LARGE SCALE GENOMIC DNA]</scope>
    <source>
        <strain evidence="10">L1-83</strain>
    </source>
</reference>
<evidence type="ECO:0000256" key="5">
    <source>
        <dbReference type="ARBA" id="ARBA00023125"/>
    </source>
</evidence>
<proteinExistence type="inferred from homology"/>
<dbReference type="Gene3D" id="1.10.10.10">
    <property type="entry name" value="Winged helix-like DNA-binding domain superfamily/Winged helix DNA-binding domain"/>
    <property type="match status" value="1"/>
</dbReference>
<dbReference type="InterPro" id="IPR016371">
    <property type="entry name" value="RNA_pol_sigma-H_factor"/>
</dbReference>
<dbReference type="InterPro" id="IPR014284">
    <property type="entry name" value="RNA_pol_sigma-70_dom"/>
</dbReference>
<keyword evidence="9" id="KW-0808">Transferase</keyword>
<comment type="function">
    <text evidence="7">Sigma factors are initiation factors that promote the attachment of RNA polymerase to specific initiation sites and are then released. Sigma-S contributes to the protection against external stress, thus playing a role in cellular fitness and survival.</text>
</comment>
<dbReference type="RefSeq" id="WP_055040633.1">
    <property type="nucleotide sequence ID" value="NZ_CVRS01000131.1"/>
</dbReference>
<dbReference type="Gene3D" id="1.20.120.1810">
    <property type="match status" value="1"/>
</dbReference>
<dbReference type="Pfam" id="PF00196">
    <property type="entry name" value="GerE"/>
    <property type="match status" value="1"/>
</dbReference>
<accession>A0A0M6X0W9</accession>
<evidence type="ECO:0000256" key="1">
    <source>
        <dbReference type="ARBA" id="ARBA00007788"/>
    </source>
</evidence>
<protein>
    <recommendedName>
        <fullName evidence="2">RNA polymerase sigma factor SigS</fullName>
    </recommendedName>
</protein>
<dbReference type="InterPro" id="IPR016032">
    <property type="entry name" value="Sig_transdc_resp-reg_C-effctor"/>
</dbReference>
<dbReference type="PROSITE" id="PS00715">
    <property type="entry name" value="SIGMA70_1"/>
    <property type="match status" value="1"/>
</dbReference>
<dbReference type="InterPro" id="IPR000792">
    <property type="entry name" value="Tscrpt_reg_LuxR_C"/>
</dbReference>
<dbReference type="NCBIfam" id="TIGR02937">
    <property type="entry name" value="sigma70-ECF"/>
    <property type="match status" value="1"/>
</dbReference>
<dbReference type="AlphaFoldDB" id="A0A0M6X0W9"/>
<gene>
    <name evidence="9" type="ORF">RIL183_10421</name>
</gene>
<keyword evidence="5" id="KW-0238">DNA-binding</keyword>
<evidence type="ECO:0000259" key="8">
    <source>
        <dbReference type="PROSITE" id="PS00715"/>
    </source>
</evidence>
<dbReference type="GO" id="GO:0016779">
    <property type="term" value="F:nucleotidyltransferase activity"/>
    <property type="evidence" value="ECO:0007669"/>
    <property type="project" value="UniProtKB-KW"/>
</dbReference>
<dbReference type="NCBIfam" id="NF006148">
    <property type="entry name" value="PRK08295.1-5"/>
    <property type="match status" value="1"/>
</dbReference>
<keyword evidence="10" id="KW-1185">Reference proteome</keyword>
<dbReference type="GO" id="GO:0016987">
    <property type="term" value="F:sigma factor activity"/>
    <property type="evidence" value="ECO:0007669"/>
    <property type="project" value="UniProtKB-KW"/>
</dbReference>
<dbReference type="PANTHER" id="PTHR30385:SF1">
    <property type="entry name" value="RNA POLYMERASE SIGMA-H FACTOR"/>
    <property type="match status" value="1"/>
</dbReference>
<dbReference type="InterPro" id="IPR000943">
    <property type="entry name" value="RNA_pol_sigma70"/>
</dbReference>
<dbReference type="InterPro" id="IPR007627">
    <property type="entry name" value="RNA_pol_sigma70_r2"/>
</dbReference>
<dbReference type="GO" id="GO:0003677">
    <property type="term" value="F:DNA binding"/>
    <property type="evidence" value="ECO:0007669"/>
    <property type="project" value="UniProtKB-KW"/>
</dbReference>
<evidence type="ECO:0000313" key="9">
    <source>
        <dbReference type="EMBL" id="CRL43428.1"/>
    </source>
</evidence>
<keyword evidence="4" id="KW-0731">Sigma factor</keyword>
<keyword evidence="9" id="KW-0548">Nucleotidyltransferase</keyword>
<dbReference type="InterPro" id="IPR036388">
    <property type="entry name" value="WH-like_DNA-bd_sf"/>
</dbReference>
<dbReference type="OrthoDB" id="9783788at2"/>
<dbReference type="InterPro" id="IPR013325">
    <property type="entry name" value="RNA_pol_sigma_r2"/>
</dbReference>
<dbReference type="Pfam" id="PF04542">
    <property type="entry name" value="Sigma70_r2"/>
    <property type="match status" value="1"/>
</dbReference>
<dbReference type="GO" id="GO:0006352">
    <property type="term" value="P:DNA-templated transcription initiation"/>
    <property type="evidence" value="ECO:0007669"/>
    <property type="project" value="InterPro"/>
</dbReference>
<dbReference type="PIRSF" id="PIRSF002939">
    <property type="entry name" value="RNA_polymerase_sigma-H_factor"/>
    <property type="match status" value="1"/>
</dbReference>
<evidence type="ECO:0000313" key="10">
    <source>
        <dbReference type="Proteomes" id="UP000049828"/>
    </source>
</evidence>
<feature type="domain" description="RNA polymerase sigma-70" evidence="8">
    <location>
        <begin position="63"/>
        <end position="76"/>
    </location>
</feature>
<evidence type="ECO:0000256" key="6">
    <source>
        <dbReference type="ARBA" id="ARBA00023163"/>
    </source>
</evidence>
<dbReference type="SUPFAM" id="SSF46894">
    <property type="entry name" value="C-terminal effector domain of the bipartite response regulators"/>
    <property type="match status" value="1"/>
</dbReference>
<dbReference type="Proteomes" id="UP000049828">
    <property type="component" value="Unassembled WGS sequence"/>
</dbReference>
<evidence type="ECO:0000256" key="4">
    <source>
        <dbReference type="ARBA" id="ARBA00023082"/>
    </source>
</evidence>
<keyword evidence="3" id="KW-0805">Transcription regulation</keyword>
<evidence type="ECO:0000256" key="7">
    <source>
        <dbReference type="ARBA" id="ARBA00024701"/>
    </source>
</evidence>
<name>A0A0M6X0W9_9FIRM</name>
<dbReference type="SUPFAM" id="SSF88946">
    <property type="entry name" value="Sigma2 domain of RNA polymerase sigma factors"/>
    <property type="match status" value="1"/>
</dbReference>